<dbReference type="InterPro" id="IPR029056">
    <property type="entry name" value="Ribokinase-like"/>
</dbReference>
<keyword evidence="5 6" id="KW-0456">Lyase</keyword>
<dbReference type="SUPFAM" id="SSF53613">
    <property type="entry name" value="Ribokinase-like"/>
    <property type="match status" value="1"/>
</dbReference>
<dbReference type="OrthoDB" id="8110916at2759"/>
<keyword evidence="9" id="KW-1185">Reference proteome</keyword>
<feature type="binding site" evidence="6">
    <location>
        <begin position="170"/>
        <end position="176"/>
    </location>
    <ligand>
        <name>(6S)-NADPHX</name>
        <dbReference type="ChEBI" id="CHEBI:64076"/>
    </ligand>
</feature>
<evidence type="ECO:0000256" key="6">
    <source>
        <dbReference type="HAMAP-Rule" id="MF_03157"/>
    </source>
</evidence>
<feature type="binding site" evidence="6">
    <location>
        <position position="249"/>
    </location>
    <ligand>
        <name>(6S)-NADPHX</name>
        <dbReference type="ChEBI" id="CHEBI:64076"/>
    </ligand>
</feature>
<proteinExistence type="inferred from homology"/>
<dbReference type="FunCoup" id="F0YBK5">
    <property type="interactions" value="84"/>
</dbReference>
<sequence>MTARVVPWSEGSSAVQRLVPPLSFARYKGEGGRIGVVGGSLEYTGAPYYAAASTLQVGADLSWVFCADSACTAIKSYSPELVVIPAYEAGGDAAAQMLRNVEPWARRLHGLVVGPGLGRDAPVLAGAAALLTLAARELALPVVVDADGLFLVSNEPDLVRGLSNVALVPNAPEFARLRAAVCPEAPPPPPGEGDDASLARRAREVSEVARALGGVTVVSKGRVDVISDGASTIAVDEASSPRRCGGLGDLLSGSLAVLWVYAHRAEGHFVHAGAPPRLWAAYGACVAARRSGAAAFAAKRRAMTAPDALAALGAAFEGMVPTVVEDA</sequence>
<dbReference type="Pfam" id="PF01256">
    <property type="entry name" value="Carb_kinase"/>
    <property type="match status" value="1"/>
</dbReference>
<feature type="binding site" evidence="6">
    <location>
        <begin position="239"/>
        <end position="248"/>
    </location>
    <ligand>
        <name>ATP</name>
        <dbReference type="ChEBI" id="CHEBI:30616"/>
    </ligand>
</feature>
<dbReference type="Proteomes" id="UP000002729">
    <property type="component" value="Unassembled WGS sequence"/>
</dbReference>
<evidence type="ECO:0000313" key="9">
    <source>
        <dbReference type="Proteomes" id="UP000002729"/>
    </source>
</evidence>
<evidence type="ECO:0000256" key="4">
    <source>
        <dbReference type="ARBA" id="ARBA00023027"/>
    </source>
</evidence>
<dbReference type="GeneID" id="20220447"/>
<dbReference type="GO" id="GO:0046496">
    <property type="term" value="P:nicotinamide nucleotide metabolic process"/>
    <property type="evidence" value="ECO:0007669"/>
    <property type="project" value="UniProtKB-UniRule"/>
</dbReference>
<dbReference type="AlphaFoldDB" id="F0YBK5"/>
<keyword evidence="2 6" id="KW-0067">ATP-binding</keyword>
<accession>F0YBK5</accession>
<keyword evidence="1 6" id="KW-0547">Nucleotide-binding</keyword>
<evidence type="ECO:0000256" key="5">
    <source>
        <dbReference type="ARBA" id="ARBA00023239"/>
    </source>
</evidence>
<dbReference type="PANTHER" id="PTHR12592">
    <property type="entry name" value="ATP-DEPENDENT (S)-NAD(P)H-HYDRATE DEHYDRATASE FAMILY MEMBER"/>
    <property type="match status" value="1"/>
</dbReference>
<feature type="binding site" evidence="6">
    <location>
        <position position="116"/>
    </location>
    <ligand>
        <name>(6S)-NADPHX</name>
        <dbReference type="ChEBI" id="CHEBI:64076"/>
    </ligand>
</feature>
<dbReference type="GO" id="GO:0047453">
    <property type="term" value="F:ATP-dependent NAD(P)H-hydrate dehydratase activity"/>
    <property type="evidence" value="ECO:0007669"/>
    <property type="project" value="UniProtKB-UniRule"/>
</dbReference>
<protein>
    <recommendedName>
        <fullName evidence="6">ATP-dependent (S)-NAD(P)H-hydrate dehydratase</fullName>
        <ecNumber evidence="6">4.2.1.93</ecNumber>
    </recommendedName>
    <alternativeName>
        <fullName evidence="6">ATP-dependent NAD(P)HX dehydratase</fullName>
    </alternativeName>
</protein>
<keyword evidence="6" id="KW-0597">Phosphoprotein</keyword>
<dbReference type="CDD" id="cd01171">
    <property type="entry name" value="YXKO-related"/>
    <property type="match status" value="1"/>
</dbReference>
<evidence type="ECO:0000313" key="8">
    <source>
        <dbReference type="EMBL" id="EGB07386.1"/>
    </source>
</evidence>
<dbReference type="EMBL" id="GL833131">
    <property type="protein sequence ID" value="EGB07386.1"/>
    <property type="molecule type" value="Genomic_DNA"/>
</dbReference>
<keyword evidence="4 6" id="KW-0520">NAD</keyword>
<reference evidence="8 9" key="1">
    <citation type="journal article" date="2011" name="Proc. Natl. Acad. Sci. U.S.A.">
        <title>Niche of harmful alga Aureococcus anophagefferens revealed through ecogenomics.</title>
        <authorList>
            <person name="Gobler C.J."/>
            <person name="Berry D.L."/>
            <person name="Dyhrman S.T."/>
            <person name="Wilhelm S.W."/>
            <person name="Salamov A."/>
            <person name="Lobanov A.V."/>
            <person name="Zhang Y."/>
            <person name="Collier J.L."/>
            <person name="Wurch L.L."/>
            <person name="Kustka A.B."/>
            <person name="Dill B.D."/>
            <person name="Shah M."/>
            <person name="VerBerkmoes N.C."/>
            <person name="Kuo A."/>
            <person name="Terry A."/>
            <person name="Pangilinan J."/>
            <person name="Lindquist E.A."/>
            <person name="Lucas S."/>
            <person name="Paulsen I.T."/>
            <person name="Hattenrath-Lehmann T.K."/>
            <person name="Talmage S.C."/>
            <person name="Walker E.A."/>
            <person name="Koch F."/>
            <person name="Burson A.M."/>
            <person name="Marcoval M.A."/>
            <person name="Tang Y.Z."/>
            <person name="Lecleir G.R."/>
            <person name="Coyne K.J."/>
            <person name="Berg G.M."/>
            <person name="Bertrand E.M."/>
            <person name="Saito M.A."/>
            <person name="Gladyshev V.N."/>
            <person name="Grigoriev I.V."/>
        </authorList>
    </citation>
    <scope>NUCLEOTIDE SEQUENCE [LARGE SCALE GENOMIC DNA]</scope>
    <source>
        <strain evidence="9">CCMP 1984</strain>
    </source>
</reference>
<feature type="domain" description="YjeF C-terminal" evidence="7">
    <location>
        <begin position="11"/>
        <end position="319"/>
    </location>
</feature>
<gene>
    <name evidence="8" type="ORF">AURANDRAFT_27953</name>
</gene>
<comment type="catalytic activity">
    <reaction evidence="6">
        <text>(6S)-NADHX + ATP = ADP + phosphate + NADH + H(+)</text>
        <dbReference type="Rhea" id="RHEA:19017"/>
        <dbReference type="ChEBI" id="CHEBI:15378"/>
        <dbReference type="ChEBI" id="CHEBI:30616"/>
        <dbReference type="ChEBI" id="CHEBI:43474"/>
        <dbReference type="ChEBI" id="CHEBI:57945"/>
        <dbReference type="ChEBI" id="CHEBI:64074"/>
        <dbReference type="ChEBI" id="CHEBI:456216"/>
        <dbReference type="EC" id="4.2.1.93"/>
    </reaction>
</comment>
<evidence type="ECO:0000256" key="1">
    <source>
        <dbReference type="ARBA" id="ARBA00022741"/>
    </source>
</evidence>
<dbReference type="KEGG" id="aaf:AURANDRAFT_27953"/>
<dbReference type="EC" id="4.2.1.93" evidence="6"/>
<feature type="binding site" evidence="6">
    <location>
        <begin position="220"/>
        <end position="224"/>
    </location>
    <ligand>
        <name>ATP</name>
        <dbReference type="ChEBI" id="CHEBI:30616"/>
    </ligand>
</feature>
<dbReference type="HAMAP" id="MF_01965">
    <property type="entry name" value="NADHX_dehydratase"/>
    <property type="match status" value="1"/>
</dbReference>
<comment type="function">
    <text evidence="6">Catalyzes the dehydration of the S-form of NAD(P)HX at the expense of ATP, which is converted to ADP. Together with NAD(P)HX epimerase, which catalyzes the epimerization of the S- and R-forms, the enzyme allows the repair of both epimers of NAD(P)HX, a damaged form of NAD(P)H that is a result of enzymatic or heat-dependent hydration.</text>
</comment>
<dbReference type="PANTHER" id="PTHR12592:SF0">
    <property type="entry name" value="ATP-DEPENDENT (S)-NAD(P)H-HYDRATE DEHYDRATASE"/>
    <property type="match status" value="1"/>
</dbReference>
<keyword evidence="3" id="KW-0521">NADP</keyword>
<dbReference type="RefSeq" id="XP_009038005.1">
    <property type="nucleotide sequence ID" value="XM_009039757.1"/>
</dbReference>
<dbReference type="OMA" id="WRAAYHN"/>
<dbReference type="InParanoid" id="F0YBK5"/>
<comment type="similarity">
    <text evidence="6">Belongs to the NnrD/CARKD family.</text>
</comment>
<comment type="catalytic activity">
    <reaction evidence="6">
        <text>(6S)-NADPHX + ATP = ADP + phosphate + NADPH + H(+)</text>
        <dbReference type="Rhea" id="RHEA:32231"/>
        <dbReference type="ChEBI" id="CHEBI:15378"/>
        <dbReference type="ChEBI" id="CHEBI:30616"/>
        <dbReference type="ChEBI" id="CHEBI:43474"/>
        <dbReference type="ChEBI" id="CHEBI:57783"/>
        <dbReference type="ChEBI" id="CHEBI:64076"/>
        <dbReference type="ChEBI" id="CHEBI:456216"/>
        <dbReference type="EC" id="4.2.1.93"/>
    </reaction>
</comment>
<dbReference type="PROSITE" id="PS51383">
    <property type="entry name" value="YJEF_C_3"/>
    <property type="match status" value="1"/>
</dbReference>
<evidence type="ECO:0000259" key="7">
    <source>
        <dbReference type="PROSITE" id="PS51383"/>
    </source>
</evidence>
<comment type="cofactor">
    <cofactor evidence="6">
        <name>Mg(2+)</name>
        <dbReference type="ChEBI" id="CHEBI:18420"/>
    </cofactor>
</comment>
<dbReference type="GO" id="GO:0110051">
    <property type="term" value="P:metabolite repair"/>
    <property type="evidence" value="ECO:0007669"/>
    <property type="project" value="TreeGrafter"/>
</dbReference>
<name>F0YBK5_AURAN</name>
<dbReference type="InterPro" id="IPR000631">
    <property type="entry name" value="CARKD"/>
</dbReference>
<dbReference type="Gene3D" id="3.40.1190.20">
    <property type="match status" value="1"/>
</dbReference>
<evidence type="ECO:0000256" key="3">
    <source>
        <dbReference type="ARBA" id="ARBA00022857"/>
    </source>
</evidence>
<dbReference type="eggNOG" id="KOG3974">
    <property type="taxonomic scope" value="Eukaryota"/>
</dbReference>
<evidence type="ECO:0000256" key="2">
    <source>
        <dbReference type="ARBA" id="ARBA00022840"/>
    </source>
</evidence>
<organism evidence="9">
    <name type="scientific">Aureococcus anophagefferens</name>
    <name type="common">Harmful bloom alga</name>
    <dbReference type="NCBI Taxonomy" id="44056"/>
    <lineage>
        <taxon>Eukaryota</taxon>
        <taxon>Sar</taxon>
        <taxon>Stramenopiles</taxon>
        <taxon>Ochrophyta</taxon>
        <taxon>Pelagophyceae</taxon>
        <taxon>Pelagomonadales</taxon>
        <taxon>Pelagomonadaceae</taxon>
        <taxon>Aureococcus</taxon>
    </lineage>
</organism>
<dbReference type="GO" id="GO:0005524">
    <property type="term" value="F:ATP binding"/>
    <property type="evidence" value="ECO:0007669"/>
    <property type="project" value="UniProtKB-KW"/>
</dbReference>